<dbReference type="Pfam" id="PF12706">
    <property type="entry name" value="Lactamase_B_2"/>
    <property type="match status" value="1"/>
</dbReference>
<reference evidence="2" key="1">
    <citation type="submission" date="2018-05" db="EMBL/GenBank/DDBJ databases">
        <authorList>
            <person name="Lanie J.A."/>
            <person name="Ng W.-L."/>
            <person name="Kazmierczak K.M."/>
            <person name="Andrzejewski T.M."/>
            <person name="Davidsen T.M."/>
            <person name="Wayne K.J."/>
            <person name="Tettelin H."/>
            <person name="Glass J.I."/>
            <person name="Rusch D."/>
            <person name="Podicherti R."/>
            <person name="Tsui H.-C.T."/>
            <person name="Winkler M.E."/>
        </authorList>
    </citation>
    <scope>NUCLEOTIDE SEQUENCE</scope>
</reference>
<gene>
    <name evidence="2" type="ORF">METZ01_LOCUS185021</name>
</gene>
<accession>A0A382D3J5</accession>
<dbReference type="Gene3D" id="3.60.15.10">
    <property type="entry name" value="Ribonuclease Z/Hydroxyacylglutathione hydrolase-like"/>
    <property type="match status" value="1"/>
</dbReference>
<dbReference type="InterPro" id="IPR036866">
    <property type="entry name" value="RibonucZ/Hydroxyglut_hydro"/>
</dbReference>
<dbReference type="SUPFAM" id="SSF56281">
    <property type="entry name" value="Metallo-hydrolase/oxidoreductase"/>
    <property type="match status" value="1"/>
</dbReference>
<dbReference type="EMBL" id="UINC01037131">
    <property type="protein sequence ID" value="SVB32167.1"/>
    <property type="molecule type" value="Genomic_DNA"/>
</dbReference>
<dbReference type="PANTHER" id="PTHR46018">
    <property type="entry name" value="ZINC PHOSPHODIESTERASE ELAC PROTEIN 1"/>
    <property type="match status" value="1"/>
</dbReference>
<feature type="domain" description="Metallo-beta-lactamase" evidence="1">
    <location>
        <begin position="18"/>
        <end position="195"/>
    </location>
</feature>
<dbReference type="InterPro" id="IPR001279">
    <property type="entry name" value="Metallo-B-lactamas"/>
</dbReference>
<dbReference type="AlphaFoldDB" id="A0A382D3J5"/>
<evidence type="ECO:0000259" key="1">
    <source>
        <dbReference type="SMART" id="SM00849"/>
    </source>
</evidence>
<name>A0A382D3J5_9ZZZZ</name>
<dbReference type="SMART" id="SM00849">
    <property type="entry name" value="Lactamase_B"/>
    <property type="match status" value="1"/>
</dbReference>
<dbReference type="CDD" id="cd16272">
    <property type="entry name" value="RNaseZ_MBL-fold"/>
    <property type="match status" value="1"/>
</dbReference>
<dbReference type="PANTHER" id="PTHR46018:SF2">
    <property type="entry name" value="ZINC PHOSPHODIESTERASE ELAC PROTEIN 1"/>
    <property type="match status" value="1"/>
</dbReference>
<sequence length="250" mass="28457">MHLTILGSGTLIPVPKRGNSGYFIKMDEHKILLDGGSGTLRRMADFGVNHREIDTICYTHMHPDHTFDLIPLLFSYRHDFTVEMPRTLRIIAPRGFHSYYDKLMEIYEQWVLPEGLKVTIQEVFRDTVKLGNLTIECNHTEHLDHSVTYRFKTGGSELLYSGDTDYCQELIESARDVDVLLLECALPDSMEIEGHMTPSKCGRLAAAANCKRLILTHFYPPVLDTNILSTVSKFYNGPVELAYDGMEVEV</sequence>
<organism evidence="2">
    <name type="scientific">marine metagenome</name>
    <dbReference type="NCBI Taxonomy" id="408172"/>
    <lineage>
        <taxon>unclassified sequences</taxon>
        <taxon>metagenomes</taxon>
        <taxon>ecological metagenomes</taxon>
    </lineage>
</organism>
<dbReference type="GO" id="GO:0042781">
    <property type="term" value="F:3'-tRNA processing endoribonuclease activity"/>
    <property type="evidence" value="ECO:0007669"/>
    <property type="project" value="TreeGrafter"/>
</dbReference>
<protein>
    <recommendedName>
        <fullName evidence="1">Metallo-beta-lactamase domain-containing protein</fullName>
    </recommendedName>
</protein>
<evidence type="ECO:0000313" key="2">
    <source>
        <dbReference type="EMBL" id="SVB32167.1"/>
    </source>
</evidence>
<proteinExistence type="predicted"/>